<evidence type="ECO:0000256" key="2">
    <source>
        <dbReference type="ARBA" id="ARBA00022448"/>
    </source>
</evidence>
<evidence type="ECO:0000259" key="8">
    <source>
        <dbReference type="PROSITE" id="PS50850"/>
    </source>
</evidence>
<dbReference type="FunFam" id="1.20.1250.20:FF:000018">
    <property type="entry name" value="MFS transporter permease"/>
    <property type="match status" value="1"/>
</dbReference>
<sequence length="944" mass="105212">MSFVPRALLTGPQPVNGNTNGNNATAKDNAKVNGKTTNNLEEQAAKLADKYTKLDTVKPILSEFLKDTSLFNLLTIVFEHHLSMIKSRSQKLEDGEITIYDKALLKLTSNGTETYNLGALELFIDEVMGVKDNECATMDEMVAHYAHLKEMMKVHAFSPKRDIHAFKDKDETTISTHNDNPNPNHDHEPNPEPNPDELKKVEEALTRLIGLFTTAQKEYREIHKDDLAKQAVAARFLRDTAENALNYLKARNMQHYMIPELEASFQAAREKAIDLSGGRKRPFEVHEDARWGRRSRPRADCYRPYDVHTLTPANKEATTCSRYLRGPRSVAHYYHAKPRAPAPSEDTPSTNSPTPPDSQLTPEDGSSGYGDALPSRQGQQLPELGKLRTDFSEEGNDQSITRARGFEHIGSANDADDEDEDYTPEKEAEGYTYIEEPPPKSYTLDEERRVVKKFDRRLTMFMALLYMLSFLDRSNIGNARIAGLQTDLRLTSSQFEWILTAFYITYICFEWMTLMYRVVPAHIYISLCCFSWGLFAACQSLASSFWVLLFLRALLGIAEAAFGPGLPFYLSFFYKREELAYRTGMFISAAPLATSFASTLAWAIVKLSDDGPIAPWRALCLIEGFPSVIVAVFAWIYVPDSPGRARYLTPRERKVAKLRLKLSSGTVHKDRSRQRRFDWSEVGRALRDPKSYLTAFMFFSCNVAFSSMPVFLPTILKDMGYSALTSQAISAPPYFVSFLVVLLTSSLSDKRRTRSPYIITHALLSSTAYLSIALTGHFHAHLSHTTQLLIRYIAIYPAAAGFFSAITIIITWTMDNQPAKVGKGAGMAILNIIGQCGPLVGTRLYPDMDGPWYVRGMAVCSLFMLLVAGLALALRLLLQRENEQAVRGKGAAGEEFEMVEGEAAGLMGRFVSGRGPGSGAGSGSSSRAGGEKMGGSDGRFVYII</sequence>
<feature type="region of interest" description="Disordered" evidence="6">
    <location>
        <begin position="915"/>
        <end position="937"/>
    </location>
</feature>
<gene>
    <name evidence="9" type="ORF">AJ79_05213</name>
</gene>
<dbReference type="GO" id="GO:0016020">
    <property type="term" value="C:membrane"/>
    <property type="evidence" value="ECO:0007669"/>
    <property type="project" value="UniProtKB-SubCell"/>
</dbReference>
<feature type="domain" description="Major facilitator superfamily (MFS) profile" evidence="8">
    <location>
        <begin position="458"/>
        <end position="883"/>
    </location>
</feature>
<evidence type="ECO:0000256" key="5">
    <source>
        <dbReference type="ARBA" id="ARBA00023136"/>
    </source>
</evidence>
<keyword evidence="10" id="KW-1185">Reference proteome</keyword>
<comment type="subcellular location">
    <subcellularLocation>
        <location evidence="1">Membrane</location>
        <topology evidence="1">Multi-pass membrane protein</topology>
    </subcellularLocation>
</comment>
<feature type="transmembrane region" description="Helical" evidence="7">
    <location>
        <begin position="724"/>
        <end position="745"/>
    </location>
</feature>
<feature type="transmembrane region" description="Helical" evidence="7">
    <location>
        <begin position="757"/>
        <end position="778"/>
    </location>
</feature>
<feature type="transmembrane region" description="Helical" evidence="7">
    <location>
        <begin position="553"/>
        <end position="574"/>
    </location>
</feature>
<keyword evidence="2" id="KW-0813">Transport</keyword>
<feature type="transmembrane region" description="Helical" evidence="7">
    <location>
        <begin position="523"/>
        <end position="547"/>
    </location>
</feature>
<feature type="region of interest" description="Disordered" evidence="6">
    <location>
        <begin position="9"/>
        <end position="32"/>
    </location>
</feature>
<dbReference type="PROSITE" id="PS50850">
    <property type="entry name" value="MFS"/>
    <property type="match status" value="1"/>
</dbReference>
<feature type="transmembrane region" description="Helical" evidence="7">
    <location>
        <begin position="497"/>
        <end position="516"/>
    </location>
</feature>
<keyword evidence="5 7" id="KW-0472">Membrane</keyword>
<feature type="compositionally biased region" description="Low complexity" evidence="6">
    <location>
        <begin position="16"/>
        <end position="26"/>
    </location>
</feature>
<feature type="transmembrane region" description="Helical" evidence="7">
    <location>
        <begin position="692"/>
        <end position="712"/>
    </location>
</feature>
<evidence type="ECO:0000256" key="7">
    <source>
        <dbReference type="SAM" id="Phobius"/>
    </source>
</evidence>
<feature type="transmembrane region" description="Helical" evidence="7">
    <location>
        <begin position="616"/>
        <end position="638"/>
    </location>
</feature>
<accession>A0A2B7XQ13</accession>
<dbReference type="STRING" id="1447875.A0A2B7XQ13"/>
<keyword evidence="3 7" id="KW-0812">Transmembrane</keyword>
<dbReference type="OrthoDB" id="2985014at2759"/>
<dbReference type="FunFam" id="1.20.1250.20:FF:000013">
    <property type="entry name" value="MFS general substrate transporter"/>
    <property type="match status" value="1"/>
</dbReference>
<dbReference type="SUPFAM" id="SSF103473">
    <property type="entry name" value="MFS general substrate transporter"/>
    <property type="match status" value="1"/>
</dbReference>
<name>A0A2B7XQ13_9EURO</name>
<dbReference type="Pfam" id="PF07690">
    <property type="entry name" value="MFS_1"/>
    <property type="match status" value="1"/>
</dbReference>
<feature type="region of interest" description="Disordered" evidence="6">
    <location>
        <begin position="338"/>
        <end position="427"/>
    </location>
</feature>
<dbReference type="EMBL" id="PDNB01000081">
    <property type="protein sequence ID" value="PGH10853.1"/>
    <property type="molecule type" value="Genomic_DNA"/>
</dbReference>
<feature type="compositionally biased region" description="Low complexity" evidence="6">
    <location>
        <begin position="343"/>
        <end position="352"/>
    </location>
</feature>
<evidence type="ECO:0000313" key="9">
    <source>
        <dbReference type="EMBL" id="PGH10853.1"/>
    </source>
</evidence>
<evidence type="ECO:0000256" key="1">
    <source>
        <dbReference type="ARBA" id="ARBA00004141"/>
    </source>
</evidence>
<dbReference type="Gene3D" id="1.20.1250.20">
    <property type="entry name" value="MFS general substrate transporter like domains"/>
    <property type="match status" value="2"/>
</dbReference>
<evidence type="ECO:0000313" key="10">
    <source>
        <dbReference type="Proteomes" id="UP000223968"/>
    </source>
</evidence>
<organism evidence="9 10">
    <name type="scientific">Helicocarpus griseus UAMH5409</name>
    <dbReference type="NCBI Taxonomy" id="1447875"/>
    <lineage>
        <taxon>Eukaryota</taxon>
        <taxon>Fungi</taxon>
        <taxon>Dikarya</taxon>
        <taxon>Ascomycota</taxon>
        <taxon>Pezizomycotina</taxon>
        <taxon>Eurotiomycetes</taxon>
        <taxon>Eurotiomycetidae</taxon>
        <taxon>Onygenales</taxon>
        <taxon>Ajellomycetaceae</taxon>
        <taxon>Helicocarpus</taxon>
    </lineage>
</organism>
<feature type="transmembrane region" description="Helical" evidence="7">
    <location>
        <begin position="852"/>
        <end position="878"/>
    </location>
</feature>
<dbReference type="PANTHER" id="PTHR43791:SF27">
    <property type="entry name" value="TRANSPORTER, PUTATIVE (AFU_ORTHOLOGUE AFUA_2G15730)-RELATED"/>
    <property type="match status" value="1"/>
</dbReference>
<feature type="compositionally biased region" description="Basic and acidic residues" evidence="6">
    <location>
        <begin position="184"/>
        <end position="197"/>
    </location>
</feature>
<feature type="transmembrane region" description="Helical" evidence="7">
    <location>
        <begin position="586"/>
        <end position="604"/>
    </location>
</feature>
<dbReference type="InterPro" id="IPR011701">
    <property type="entry name" value="MFS"/>
</dbReference>
<dbReference type="AlphaFoldDB" id="A0A2B7XQ13"/>
<feature type="transmembrane region" description="Helical" evidence="7">
    <location>
        <begin position="790"/>
        <end position="812"/>
    </location>
</feature>
<dbReference type="Proteomes" id="UP000223968">
    <property type="component" value="Unassembled WGS sequence"/>
</dbReference>
<comment type="caution">
    <text evidence="9">The sequence shown here is derived from an EMBL/GenBank/DDBJ whole genome shotgun (WGS) entry which is preliminary data.</text>
</comment>
<feature type="transmembrane region" description="Helical" evidence="7">
    <location>
        <begin position="824"/>
        <end position="846"/>
    </location>
</feature>
<evidence type="ECO:0000256" key="6">
    <source>
        <dbReference type="SAM" id="MobiDB-lite"/>
    </source>
</evidence>
<evidence type="ECO:0000256" key="4">
    <source>
        <dbReference type="ARBA" id="ARBA00022989"/>
    </source>
</evidence>
<protein>
    <recommendedName>
        <fullName evidence="8">Major facilitator superfamily (MFS) profile domain-containing protein</fullName>
    </recommendedName>
</protein>
<feature type="region of interest" description="Disordered" evidence="6">
    <location>
        <begin position="172"/>
        <end position="197"/>
    </location>
</feature>
<dbReference type="GO" id="GO:0022857">
    <property type="term" value="F:transmembrane transporter activity"/>
    <property type="evidence" value="ECO:0007669"/>
    <property type="project" value="InterPro"/>
</dbReference>
<reference evidence="9 10" key="1">
    <citation type="submission" date="2017-10" db="EMBL/GenBank/DDBJ databases">
        <title>Comparative genomics in systemic dimorphic fungi from Ajellomycetaceae.</title>
        <authorList>
            <person name="Munoz J.F."/>
            <person name="Mcewen J.G."/>
            <person name="Clay O.K."/>
            <person name="Cuomo C.A."/>
        </authorList>
    </citation>
    <scope>NUCLEOTIDE SEQUENCE [LARGE SCALE GENOMIC DNA]</scope>
    <source>
        <strain evidence="9 10">UAMH5409</strain>
    </source>
</reference>
<evidence type="ECO:0000256" key="3">
    <source>
        <dbReference type="ARBA" id="ARBA00022692"/>
    </source>
</evidence>
<dbReference type="InterPro" id="IPR036259">
    <property type="entry name" value="MFS_trans_sf"/>
</dbReference>
<keyword evidence="4 7" id="KW-1133">Transmembrane helix</keyword>
<dbReference type="PANTHER" id="PTHR43791">
    <property type="entry name" value="PERMEASE-RELATED"/>
    <property type="match status" value="1"/>
</dbReference>
<dbReference type="InterPro" id="IPR020846">
    <property type="entry name" value="MFS_dom"/>
</dbReference>
<proteinExistence type="predicted"/>